<dbReference type="GO" id="GO:0008168">
    <property type="term" value="F:methyltransferase activity"/>
    <property type="evidence" value="ECO:0007669"/>
    <property type="project" value="UniProtKB-KW"/>
</dbReference>
<dbReference type="CDD" id="cd03801">
    <property type="entry name" value="GT4_PimA-like"/>
    <property type="match status" value="1"/>
</dbReference>
<dbReference type="RefSeq" id="WP_227324024.1">
    <property type="nucleotide sequence ID" value="NZ_JAESVB010000032.1"/>
</dbReference>
<evidence type="ECO:0000256" key="2">
    <source>
        <dbReference type="ARBA" id="ARBA00022679"/>
    </source>
</evidence>
<keyword evidence="5" id="KW-1185">Reference proteome</keyword>
<dbReference type="PANTHER" id="PTHR12526:SF629">
    <property type="entry name" value="TEICHURONIC ACID BIOSYNTHESIS GLYCOSYLTRANSFERASE TUAH-RELATED"/>
    <property type="match status" value="1"/>
</dbReference>
<evidence type="ECO:0000313" key="4">
    <source>
        <dbReference type="EMBL" id="MCB8878378.1"/>
    </source>
</evidence>
<keyword evidence="3" id="KW-0175">Coiled coil</keyword>
<dbReference type="PANTHER" id="PTHR12526">
    <property type="entry name" value="GLYCOSYLTRANSFERASE"/>
    <property type="match status" value="1"/>
</dbReference>
<name>A0A963YY64_9PROT</name>
<dbReference type="InterPro" id="IPR029063">
    <property type="entry name" value="SAM-dependent_MTases_sf"/>
</dbReference>
<dbReference type="SUPFAM" id="SSF53756">
    <property type="entry name" value="UDP-Glycosyltransferase/glycogen phosphorylase"/>
    <property type="match status" value="1"/>
</dbReference>
<dbReference type="Pfam" id="PF05045">
    <property type="entry name" value="RgpF"/>
    <property type="match status" value="1"/>
</dbReference>
<dbReference type="Proteomes" id="UP000708298">
    <property type="component" value="Unassembled WGS sequence"/>
</dbReference>
<keyword evidence="1" id="KW-0328">Glycosyltransferase</keyword>
<feature type="coiled-coil region" evidence="3">
    <location>
        <begin position="249"/>
        <end position="357"/>
    </location>
</feature>
<comment type="caution">
    <text evidence="4">The sequence shown here is derived from an EMBL/GenBank/DDBJ whole genome shotgun (WGS) entry which is preliminary data.</text>
</comment>
<evidence type="ECO:0000256" key="1">
    <source>
        <dbReference type="ARBA" id="ARBA00022676"/>
    </source>
</evidence>
<reference evidence="4" key="2">
    <citation type="submission" date="2021-01" db="EMBL/GenBank/DDBJ databases">
        <authorList>
            <person name="Mieszkin S."/>
            <person name="Pouder E."/>
            <person name="Alain K."/>
        </authorList>
    </citation>
    <scope>NUCLEOTIDE SEQUENCE</scope>
    <source>
        <strain evidence="4">HW T2.11</strain>
    </source>
</reference>
<dbReference type="Gene3D" id="3.40.50.2000">
    <property type="entry name" value="Glycogen Phosphorylase B"/>
    <property type="match status" value="2"/>
</dbReference>
<dbReference type="AlphaFoldDB" id="A0A963YY64"/>
<organism evidence="4 5">
    <name type="scientific">Acidisoma silvae</name>
    <dbReference type="NCBI Taxonomy" id="2802396"/>
    <lineage>
        <taxon>Bacteria</taxon>
        <taxon>Pseudomonadati</taxon>
        <taxon>Pseudomonadota</taxon>
        <taxon>Alphaproteobacteria</taxon>
        <taxon>Acetobacterales</taxon>
        <taxon>Acidocellaceae</taxon>
        <taxon>Acidisoma</taxon>
    </lineage>
</organism>
<sequence length="1245" mass="136441">MNFDSDAGSAHPLSDVLAESALDSVFWTPSRIGAMSAWWGHVPFAHWIISALQPVSVVELGTHNGVSFAAFCEAMQRNALPGRCYAVDSWEGDEQAGWYGEEVFANLATFVQARYAAFAEMLRMRFDKALPYFSDGSIDLLHIDGLHTYDAVKNDFETWLPKLSAKGVILFHDTNVREGDFGVWKLWEELRQRYPSFEFLHAHGLGVLAVGSDVPRAVLDLCASPPEAAAAIRERLSQLGARWVIGEQARELTQHAKNLENERANLQQVQAVISQSLDDYKKHAANLEAERAKTTHRVDELSKELDIRAGDVRAVQQRLVAAERQLSAAERQRMAVLDEHNAELNAARQAAATNERLAHELSAAVQTLQVSTSWKVTRPLRAAKKLSARLRGRPAEPSLAAVLVTEKGPEAIGVIAQSGLFDEAFYAGTDAAKAMGISPIEHYLQQGEALGLAPSTSFDPVFYKARNPDLVGQVANLLLHYVASGRREGREAISAASTLDMPTDRLRSDRQTVVVIVHEATRTGAPILGWNIIGELKKRYNVVVLLRKTGPIAEALDEQSDGMVTLPGNFVFHDAQTDALAAALIQRYAPVYVIANSIESRYFVPSFERAGVPTVALIHEFSSSVRPLGAMHGLFESASKVVFSAHVVAESALADYHILRAREFEVLPQGASKLPPGGQVATGEQRKIPMKDIAPLPGDDGSLLVVGIGTITTRKGVEFFIAAAARVQRENPARAIQFLWIGDAYWFDEPYLESLKEQIKRSGITTAFAFAGEFEDLAAVYERADLFFLSSRLDPLPNVTIDAALHGIPVICFDQASGCAEILVTSPATRDLVVPYMDVEAAASLVLALSADQARLAALAQGMRAIAAEHFDMARYVESLDRCGLAGVAAHKQAILDAETLSHEDNFNARLYLGSRVATMTRTEAIAHYLHGSHLAAPRGRPDTGHLVRRPLEGFHPMIYAERCSSFDEKAGEDPLVHYLRAGRPSGPWQHQIIRPTASTAAAPAGLRVAVHGHFHYPELLEDFIVRLRRNRTMPDLILTTTSDDAAAELKSILARMKFANATITIAPNRGRDIAPMLTSFGVEHFANYDLVGHVHGKRSPHVDVTVGAAWRNFAWENLVGGEWAMMDTILAAMVTDPALGLVFPEDPHLNAWDKNRDIADDLASRMGLAKPLPNHFDFPIGTMFWARPAALQSLQQLGIGWDDFPPEPLPIDGSMLHALERLLPFSAAKAGYRYAATMVEGCYR</sequence>
<reference evidence="4" key="1">
    <citation type="journal article" date="2021" name="Microorganisms">
        <title>Acidisoma silvae sp. nov. and Acidisomacellulosilytica sp. nov., Two Acidophilic Bacteria Isolated from Decaying Wood, Hydrolyzing Cellulose and Producing Poly-3-hydroxybutyrate.</title>
        <authorList>
            <person name="Mieszkin S."/>
            <person name="Pouder E."/>
            <person name="Uroz S."/>
            <person name="Simon-Colin C."/>
            <person name="Alain K."/>
        </authorList>
    </citation>
    <scope>NUCLEOTIDE SEQUENCE</scope>
    <source>
        <strain evidence="4">HW T2.11</strain>
    </source>
</reference>
<protein>
    <submittedName>
        <fullName evidence="4">Class I SAM-dependent methyltransferase</fullName>
    </submittedName>
</protein>
<dbReference type="EMBL" id="JAESVB010000032">
    <property type="protein sequence ID" value="MCB8878378.1"/>
    <property type="molecule type" value="Genomic_DNA"/>
</dbReference>
<keyword evidence="2" id="KW-0808">Transferase</keyword>
<dbReference type="GO" id="GO:0032259">
    <property type="term" value="P:methylation"/>
    <property type="evidence" value="ECO:0007669"/>
    <property type="project" value="UniProtKB-KW"/>
</dbReference>
<keyword evidence="4" id="KW-0489">Methyltransferase</keyword>
<dbReference type="Gene3D" id="3.40.50.150">
    <property type="entry name" value="Vaccinia Virus protein VP39"/>
    <property type="match status" value="1"/>
</dbReference>
<proteinExistence type="predicted"/>
<dbReference type="Pfam" id="PF13692">
    <property type="entry name" value="Glyco_trans_1_4"/>
    <property type="match status" value="1"/>
</dbReference>
<evidence type="ECO:0000313" key="5">
    <source>
        <dbReference type="Proteomes" id="UP000708298"/>
    </source>
</evidence>
<evidence type="ECO:0000256" key="3">
    <source>
        <dbReference type="SAM" id="Coils"/>
    </source>
</evidence>
<accession>A0A963YY64</accession>
<dbReference type="GO" id="GO:0016757">
    <property type="term" value="F:glycosyltransferase activity"/>
    <property type="evidence" value="ECO:0007669"/>
    <property type="project" value="UniProtKB-KW"/>
</dbReference>
<dbReference type="InterPro" id="IPR007739">
    <property type="entry name" value="RgpF"/>
</dbReference>
<gene>
    <name evidence="4" type="ORF">ASILVAE211_24595</name>
</gene>
<dbReference type="SUPFAM" id="SSF53335">
    <property type="entry name" value="S-adenosyl-L-methionine-dependent methyltransferases"/>
    <property type="match status" value="1"/>
</dbReference>
<dbReference type="Pfam" id="PF13578">
    <property type="entry name" value="Methyltransf_24"/>
    <property type="match status" value="1"/>
</dbReference>